<keyword evidence="4" id="KW-0472">Membrane</keyword>
<evidence type="ECO:0000256" key="4">
    <source>
        <dbReference type="SAM" id="Phobius"/>
    </source>
</evidence>
<dbReference type="InterPro" id="IPR015915">
    <property type="entry name" value="Kelch-typ_b-propeller"/>
</dbReference>
<evidence type="ECO:0000256" key="3">
    <source>
        <dbReference type="SAM" id="MobiDB-lite"/>
    </source>
</evidence>
<dbReference type="AlphaFoldDB" id="A0A9P9A3L5"/>
<dbReference type="InterPro" id="IPR011043">
    <property type="entry name" value="Gal_Oxase/kelch_b-propeller"/>
</dbReference>
<dbReference type="PANTHER" id="PTHR46228:SF2">
    <property type="entry name" value="KELCH REPEAT PROTEIN (AFU_ORTHOLOGUE AFUA_4G14350)"/>
    <property type="match status" value="1"/>
</dbReference>
<feature type="region of interest" description="Disordered" evidence="3">
    <location>
        <begin position="709"/>
        <end position="741"/>
    </location>
</feature>
<evidence type="ECO:0000256" key="1">
    <source>
        <dbReference type="ARBA" id="ARBA00022441"/>
    </source>
</evidence>
<keyword evidence="5" id="KW-0732">Signal</keyword>
<dbReference type="RefSeq" id="XP_045963175.1">
    <property type="nucleotide sequence ID" value="XM_046096900.1"/>
</dbReference>
<keyword evidence="4" id="KW-1133">Transmembrane helix</keyword>
<evidence type="ECO:0000256" key="5">
    <source>
        <dbReference type="SAM" id="SignalP"/>
    </source>
</evidence>
<feature type="compositionally biased region" description="Basic and acidic residues" evidence="3">
    <location>
        <begin position="867"/>
        <end position="876"/>
    </location>
</feature>
<proteinExistence type="predicted"/>
<evidence type="ECO:0008006" key="8">
    <source>
        <dbReference type="Google" id="ProtNLM"/>
    </source>
</evidence>
<keyword evidence="4" id="KW-0812">Transmembrane</keyword>
<accession>A0A9P9A3L5</accession>
<feature type="region of interest" description="Disordered" evidence="3">
    <location>
        <begin position="807"/>
        <end position="876"/>
    </location>
</feature>
<dbReference type="PANTHER" id="PTHR46228">
    <property type="entry name" value="KELCH DOMAIN-CONTAINING PROTEIN"/>
    <property type="match status" value="1"/>
</dbReference>
<dbReference type="GeneID" id="70125792"/>
<protein>
    <recommendedName>
        <fullName evidence="8">Galactose oxidase/kelch, beta-propeller</fullName>
    </recommendedName>
</protein>
<feature type="transmembrane region" description="Helical" evidence="4">
    <location>
        <begin position="529"/>
        <end position="553"/>
    </location>
</feature>
<dbReference type="OrthoDB" id="10251809at2759"/>
<comment type="caution">
    <text evidence="6">The sequence shown here is derived from an EMBL/GenBank/DDBJ whole genome shotgun (WGS) entry which is preliminary data.</text>
</comment>
<evidence type="ECO:0000313" key="7">
    <source>
        <dbReference type="Proteomes" id="UP000758603"/>
    </source>
</evidence>
<dbReference type="Gene3D" id="2.120.10.80">
    <property type="entry name" value="Kelch-type beta propeller"/>
    <property type="match status" value="1"/>
</dbReference>
<feature type="compositionally biased region" description="Polar residues" evidence="3">
    <location>
        <begin position="711"/>
        <end position="741"/>
    </location>
</feature>
<keyword evidence="1" id="KW-0880">Kelch repeat</keyword>
<dbReference type="EMBL" id="JAGPXC010000001">
    <property type="protein sequence ID" value="KAH6659044.1"/>
    <property type="molecule type" value="Genomic_DNA"/>
</dbReference>
<gene>
    <name evidence="6" type="ORF">BKA67DRAFT_4669</name>
</gene>
<organism evidence="6 7">
    <name type="scientific">Truncatella angustata</name>
    <dbReference type="NCBI Taxonomy" id="152316"/>
    <lineage>
        <taxon>Eukaryota</taxon>
        <taxon>Fungi</taxon>
        <taxon>Dikarya</taxon>
        <taxon>Ascomycota</taxon>
        <taxon>Pezizomycotina</taxon>
        <taxon>Sordariomycetes</taxon>
        <taxon>Xylariomycetidae</taxon>
        <taxon>Amphisphaeriales</taxon>
        <taxon>Sporocadaceae</taxon>
        <taxon>Truncatella</taxon>
    </lineage>
</organism>
<evidence type="ECO:0000256" key="2">
    <source>
        <dbReference type="ARBA" id="ARBA00022737"/>
    </source>
</evidence>
<dbReference type="SUPFAM" id="SSF50965">
    <property type="entry name" value="Galactose oxidase, central domain"/>
    <property type="match status" value="1"/>
</dbReference>
<evidence type="ECO:0000313" key="6">
    <source>
        <dbReference type="EMBL" id="KAH6659044.1"/>
    </source>
</evidence>
<keyword evidence="2" id="KW-0677">Repeat</keyword>
<keyword evidence="7" id="KW-1185">Reference proteome</keyword>
<feature type="chain" id="PRO_5040309836" description="Galactose oxidase/kelch, beta-propeller" evidence="5">
    <location>
        <begin position="32"/>
        <end position="876"/>
    </location>
</feature>
<sequence length="876" mass="93722">MPAKSATILTMSWSRVTCWALAASVASLASAQYSGWIDNQVNATMCSWQNPRVAVMRDTAYIDGGWIWWTPGLADGTPGPARLDGNPSGNLFLLNFSKPFNTSGNASEAFDLLPKGYNGLSFNNLAPNYFDGALLGNDNEFFMYGGLLTETAAFSSTPGAESILGYHKYQYGAQKPQFSEGFLGVNLPDGNLTRYSAFGGAANAPSENKAYYFSGLHSPLWGELYIQNSNASVSAINTSDSLITLDMTNQGSETWSNITLPDSVKGRGGADLVWVPVGEQGILVSLGGVTNPDFSSPTLQSLNLGQSVSDSPAFMSDIDIYDIAGNQWYKQQTIAGPSQLALGCAVVAVAQDASSYNIYYYGGYDGVHSTDSFNDDVWILSLPSFMWMKVSSGKADHARAGHRCVKPYPDQMIVIGGYTSLQGSNLNCVEGGVLQIFNLTEGKWMETYDPEVYSDYGVPEMIHLMIGGDAAGGATMTVPTPTGWATPALSKVFENKYPTSKIINYYPYAPEGGSGSRENVPGGSSVPSWLAPVLGVVLGLVFISAIVVAILLYRRRKFLGRGRASEGPTEENGNRILSWMRGQDVTSHKAQTVTSDTMDEIERSVGAQTPYQAQARPEMVQQNSQLSEMPYTPLFEMMGKLLLDLDPHHVQILTLSIDTSPRAELENTGLTPVDIINKHTHFARSPHSVSTPTNPSSFSNSNYAVSGDHASISTNSQSRFNAPISNTARPDSPALGSNNNVTVQGPTLPNIPPADHRIVSGLSNISQGERAHLRNISDATVSTATDVDFAGQPVDTAPAAAPITPIAGSAVPMTPPGPVSPPTAGADERTDYFQGIGSTLSTSNNNNNNNNSGASQLRKSVFVESQDDLRDDKGKR</sequence>
<name>A0A9P9A3L5_9PEZI</name>
<feature type="signal peptide" evidence="5">
    <location>
        <begin position="1"/>
        <end position="31"/>
    </location>
</feature>
<reference evidence="6" key="1">
    <citation type="journal article" date="2021" name="Nat. Commun.">
        <title>Genetic determinants of endophytism in the Arabidopsis root mycobiome.</title>
        <authorList>
            <person name="Mesny F."/>
            <person name="Miyauchi S."/>
            <person name="Thiergart T."/>
            <person name="Pickel B."/>
            <person name="Atanasova L."/>
            <person name="Karlsson M."/>
            <person name="Huettel B."/>
            <person name="Barry K.W."/>
            <person name="Haridas S."/>
            <person name="Chen C."/>
            <person name="Bauer D."/>
            <person name="Andreopoulos W."/>
            <person name="Pangilinan J."/>
            <person name="LaButti K."/>
            <person name="Riley R."/>
            <person name="Lipzen A."/>
            <person name="Clum A."/>
            <person name="Drula E."/>
            <person name="Henrissat B."/>
            <person name="Kohler A."/>
            <person name="Grigoriev I.V."/>
            <person name="Martin F.M."/>
            <person name="Hacquard S."/>
        </authorList>
    </citation>
    <scope>NUCLEOTIDE SEQUENCE</scope>
    <source>
        <strain evidence="6">MPI-SDFR-AT-0073</strain>
    </source>
</reference>
<dbReference type="Proteomes" id="UP000758603">
    <property type="component" value="Unassembled WGS sequence"/>
</dbReference>